<name>A0A9D9IQC8_9BACT</name>
<feature type="transmembrane region" description="Helical" evidence="6">
    <location>
        <begin position="399"/>
        <end position="416"/>
    </location>
</feature>
<organism evidence="7 8">
    <name type="scientific">Candidatus Limisoma faecipullorum</name>
    <dbReference type="NCBI Taxonomy" id="2840854"/>
    <lineage>
        <taxon>Bacteria</taxon>
        <taxon>Pseudomonadati</taxon>
        <taxon>Bacteroidota</taxon>
        <taxon>Bacteroidia</taxon>
        <taxon>Bacteroidales</taxon>
        <taxon>Candidatus Limisoma</taxon>
    </lineage>
</organism>
<evidence type="ECO:0000256" key="6">
    <source>
        <dbReference type="SAM" id="Phobius"/>
    </source>
</evidence>
<protein>
    <submittedName>
        <fullName evidence="7">LptF/LptG family permease</fullName>
    </submittedName>
</protein>
<dbReference type="PANTHER" id="PTHR33529">
    <property type="entry name" value="SLR0882 PROTEIN-RELATED"/>
    <property type="match status" value="1"/>
</dbReference>
<feature type="transmembrane region" description="Helical" evidence="6">
    <location>
        <begin position="89"/>
        <end position="110"/>
    </location>
</feature>
<reference evidence="7" key="2">
    <citation type="journal article" date="2021" name="PeerJ">
        <title>Extensive microbial diversity within the chicken gut microbiome revealed by metagenomics and culture.</title>
        <authorList>
            <person name="Gilroy R."/>
            <person name="Ravi A."/>
            <person name="Getino M."/>
            <person name="Pursley I."/>
            <person name="Horton D.L."/>
            <person name="Alikhan N.F."/>
            <person name="Baker D."/>
            <person name="Gharbi K."/>
            <person name="Hall N."/>
            <person name="Watson M."/>
            <person name="Adriaenssens E.M."/>
            <person name="Foster-Nyarko E."/>
            <person name="Jarju S."/>
            <person name="Secka A."/>
            <person name="Antonio M."/>
            <person name="Oren A."/>
            <person name="Chaudhuri R.R."/>
            <person name="La Ragione R."/>
            <person name="Hildebrand F."/>
            <person name="Pallen M.J."/>
        </authorList>
    </citation>
    <scope>NUCLEOTIDE SEQUENCE</scope>
    <source>
        <strain evidence="7">6919</strain>
    </source>
</reference>
<feature type="transmembrane region" description="Helical" evidence="6">
    <location>
        <begin position="6"/>
        <end position="26"/>
    </location>
</feature>
<evidence type="ECO:0000313" key="8">
    <source>
        <dbReference type="Proteomes" id="UP000823598"/>
    </source>
</evidence>
<evidence type="ECO:0000256" key="3">
    <source>
        <dbReference type="ARBA" id="ARBA00022692"/>
    </source>
</evidence>
<feature type="transmembrane region" description="Helical" evidence="6">
    <location>
        <begin position="46"/>
        <end position="69"/>
    </location>
</feature>
<dbReference type="GO" id="GO:0043190">
    <property type="term" value="C:ATP-binding cassette (ABC) transporter complex"/>
    <property type="evidence" value="ECO:0007669"/>
    <property type="project" value="TreeGrafter"/>
</dbReference>
<feature type="transmembrane region" description="Helical" evidence="6">
    <location>
        <begin position="374"/>
        <end position="393"/>
    </location>
</feature>
<evidence type="ECO:0000256" key="4">
    <source>
        <dbReference type="ARBA" id="ARBA00022989"/>
    </source>
</evidence>
<evidence type="ECO:0000313" key="7">
    <source>
        <dbReference type="EMBL" id="MBO8476410.1"/>
    </source>
</evidence>
<dbReference type="EMBL" id="JADIMC010000062">
    <property type="protein sequence ID" value="MBO8476410.1"/>
    <property type="molecule type" value="Genomic_DNA"/>
</dbReference>
<dbReference type="AlphaFoldDB" id="A0A9D9IQC8"/>
<dbReference type="Proteomes" id="UP000823598">
    <property type="component" value="Unassembled WGS sequence"/>
</dbReference>
<keyword evidence="4 6" id="KW-1133">Transmembrane helix</keyword>
<evidence type="ECO:0000256" key="2">
    <source>
        <dbReference type="ARBA" id="ARBA00022475"/>
    </source>
</evidence>
<comment type="subcellular location">
    <subcellularLocation>
        <location evidence="1">Cell membrane</location>
        <topology evidence="1">Multi-pass membrane protein</topology>
    </subcellularLocation>
</comment>
<dbReference type="PANTHER" id="PTHR33529:SF6">
    <property type="entry name" value="YJGP_YJGQ FAMILY PERMEASE"/>
    <property type="match status" value="1"/>
</dbReference>
<proteinExistence type="predicted"/>
<keyword evidence="2" id="KW-1003">Cell membrane</keyword>
<comment type="caution">
    <text evidence="7">The sequence shown here is derived from an EMBL/GenBank/DDBJ whole genome shotgun (WGS) entry which is preliminary data.</text>
</comment>
<dbReference type="Pfam" id="PF03739">
    <property type="entry name" value="LptF_LptG"/>
    <property type="match status" value="1"/>
</dbReference>
<feature type="transmembrane region" description="Helical" evidence="6">
    <location>
        <begin position="578"/>
        <end position="596"/>
    </location>
</feature>
<accession>A0A9D9IQC8</accession>
<reference evidence="7" key="1">
    <citation type="submission" date="2020-10" db="EMBL/GenBank/DDBJ databases">
        <authorList>
            <person name="Gilroy R."/>
        </authorList>
    </citation>
    <scope>NUCLEOTIDE SEQUENCE</scope>
    <source>
        <strain evidence="7">6919</strain>
    </source>
</reference>
<sequence length="627" mass="72094">MLQGFIPMFLMTFCICLFIVLMQFLWRYIDELVGKGLEISVIAELFFYAALTMVPMALPLAILLASLMLFGNLGERFELTAMKSSGISLIKVMSPLIVLISAISIGAFFFQNNVLPKSQVKMWTLLFSMRQKSPELDIPEGVFYDQITGYNLFVEKKNRETGVLYDLMIYNMSSGFNNSNIILADSGKMSFTVDKKHLFLKLWKGESFENLRDQQISRGNVPYRRETFDEKEILIPFDANFNRMDDSGMRNQYVGKNIAELQHTIDSVNVRIDSIGTQYGQQLLEIDYVGIDKYKNYYEQGKMVKAEAPDYKIDKLVDVDSVLRGKNLQERQRIVSYAIERATQSRNEFEFKSYSFADDKKTIIRHEIELQRKFTLSFACLIFFFIGAPLGAIIRKGGIGMPIVISVFLFIFYYIIDNAGYKLARDGRVEVWEGIWASSAVLLPLGIFLTYKAVNDSAVFKPEVYLDWLKKITGRSILRRIEMKEVIMDDVVPSEAVDKLLHLKQSCIGFLSRYPKMQSYYAYWMSGYDKGALSLLSAELESCVEYLGNSDRQLVINKLMDYPVLRSLFFYYPVNNRILSFVIMAVFPIGIAGYLIGTHQQKALKKDIRTIMSVSDEIMNMYEEKSE</sequence>
<dbReference type="InterPro" id="IPR005495">
    <property type="entry name" value="LptG/LptF_permease"/>
</dbReference>
<keyword evidence="3 6" id="KW-0812">Transmembrane</keyword>
<keyword evidence="5 6" id="KW-0472">Membrane</keyword>
<dbReference type="GO" id="GO:0015920">
    <property type="term" value="P:lipopolysaccharide transport"/>
    <property type="evidence" value="ECO:0007669"/>
    <property type="project" value="TreeGrafter"/>
</dbReference>
<evidence type="ECO:0000256" key="5">
    <source>
        <dbReference type="ARBA" id="ARBA00023136"/>
    </source>
</evidence>
<feature type="transmembrane region" description="Helical" evidence="6">
    <location>
        <begin position="436"/>
        <end position="454"/>
    </location>
</feature>
<evidence type="ECO:0000256" key="1">
    <source>
        <dbReference type="ARBA" id="ARBA00004651"/>
    </source>
</evidence>
<gene>
    <name evidence="7" type="ORF">IAB88_05395</name>
</gene>